<dbReference type="SUPFAM" id="SSF52833">
    <property type="entry name" value="Thioredoxin-like"/>
    <property type="match status" value="1"/>
</dbReference>
<comment type="function">
    <text evidence="1">May be specifically involved in the processing, transport, and/or maturation of the MADH beta-subunit.</text>
</comment>
<dbReference type="InterPro" id="IPR009908">
    <property type="entry name" value="Methylamine_util_MauE"/>
</dbReference>
<evidence type="ECO:0000256" key="1">
    <source>
        <dbReference type="ARBA" id="ARBA00003475"/>
    </source>
</evidence>
<evidence type="ECO:0000259" key="10">
    <source>
        <dbReference type="Pfam" id="PF07291"/>
    </source>
</evidence>
<dbReference type="AlphaFoldDB" id="A0A8J8MSL8"/>
<accession>A0A8J8MSL8</accession>
<keyword evidence="7 8" id="KW-0472">Membrane</keyword>
<reference evidence="11" key="1">
    <citation type="submission" date="2020-01" db="EMBL/GenBank/DDBJ databases">
        <authorList>
            <person name="Yang Y."/>
            <person name="Kwon Y.M."/>
        </authorList>
    </citation>
    <scope>NUCLEOTIDE SEQUENCE</scope>
    <source>
        <strain evidence="11">PG104</strain>
    </source>
</reference>
<organism evidence="11 12">
    <name type="scientific">Falsirhodobacter algicola</name>
    <dbReference type="NCBI Taxonomy" id="2692330"/>
    <lineage>
        <taxon>Bacteria</taxon>
        <taxon>Pseudomonadati</taxon>
        <taxon>Pseudomonadota</taxon>
        <taxon>Alphaproteobacteria</taxon>
        <taxon>Rhodobacterales</taxon>
        <taxon>Paracoccaceae</taxon>
        <taxon>Falsirhodobacter</taxon>
    </lineage>
</organism>
<feature type="transmembrane region" description="Helical" evidence="8">
    <location>
        <begin position="126"/>
        <end position="145"/>
    </location>
</feature>
<evidence type="ECO:0000256" key="8">
    <source>
        <dbReference type="SAM" id="Phobius"/>
    </source>
</evidence>
<sequence>MTAIPRSTTEVRRKAVLYRMVMPGHVCPFGLKSKALLERHGYEVEDHHLTTREETDAFKAEWKVKTTPQTFVDGERIGGHSELRAWFGSPLPAKDETTYQPIVALFGMAALMALAARWVVGDVSFGSWLHWTIAFAMCLLGLQKLQDVERFTTSFLNYDLLARRWVGYAYIYPFAEAGAGLLMITGVLLWASIPVALFIGTVGAISVFQAVYIEKRELRCACMGGGSNVPLGFVSLTENLMMMFMALWMLSAVM</sequence>
<feature type="transmembrane region" description="Helical" evidence="8">
    <location>
        <begin position="102"/>
        <end position="120"/>
    </location>
</feature>
<dbReference type="RefSeq" id="WP_211784893.1">
    <property type="nucleotide sequence ID" value="NZ_CP047289.1"/>
</dbReference>
<dbReference type="InterPro" id="IPR036249">
    <property type="entry name" value="Thioredoxin-like_sf"/>
</dbReference>
<dbReference type="GO" id="GO:0016020">
    <property type="term" value="C:membrane"/>
    <property type="evidence" value="ECO:0007669"/>
    <property type="project" value="UniProtKB-SubCell"/>
</dbReference>
<dbReference type="GO" id="GO:0030416">
    <property type="term" value="P:methylamine metabolic process"/>
    <property type="evidence" value="ECO:0007669"/>
    <property type="project" value="InterPro"/>
</dbReference>
<dbReference type="Pfam" id="PF07291">
    <property type="entry name" value="MauE"/>
    <property type="match status" value="1"/>
</dbReference>
<evidence type="ECO:0000259" key="9">
    <source>
        <dbReference type="Pfam" id="PF00462"/>
    </source>
</evidence>
<dbReference type="InterPro" id="IPR002109">
    <property type="entry name" value="Glutaredoxin"/>
</dbReference>
<evidence type="ECO:0000256" key="2">
    <source>
        <dbReference type="ARBA" id="ARBA00004141"/>
    </source>
</evidence>
<dbReference type="PROSITE" id="PS51354">
    <property type="entry name" value="GLUTAREDOXIN_2"/>
    <property type="match status" value="1"/>
</dbReference>
<comment type="pathway">
    <text evidence="3">One-carbon metabolism; methylamine degradation.</text>
</comment>
<evidence type="ECO:0000256" key="5">
    <source>
        <dbReference type="ARBA" id="ARBA00022692"/>
    </source>
</evidence>
<evidence type="ECO:0000313" key="11">
    <source>
        <dbReference type="EMBL" id="QUS35646.1"/>
    </source>
</evidence>
<evidence type="ECO:0000256" key="6">
    <source>
        <dbReference type="ARBA" id="ARBA00022989"/>
    </source>
</evidence>
<gene>
    <name evidence="11" type="ORF">GR316_04790</name>
</gene>
<dbReference type="Gene3D" id="3.40.30.10">
    <property type="entry name" value="Glutaredoxin"/>
    <property type="match status" value="1"/>
</dbReference>
<dbReference type="EMBL" id="CP047289">
    <property type="protein sequence ID" value="QUS35646.1"/>
    <property type="molecule type" value="Genomic_DNA"/>
</dbReference>
<protein>
    <recommendedName>
        <fullName evidence="4">Methylamine utilization protein MauE</fullName>
    </recommendedName>
</protein>
<proteinExistence type="predicted"/>
<keyword evidence="6 8" id="KW-1133">Transmembrane helix</keyword>
<name>A0A8J8MSL8_9RHOB</name>
<feature type="transmembrane region" description="Helical" evidence="8">
    <location>
        <begin position="165"/>
        <end position="189"/>
    </location>
</feature>
<evidence type="ECO:0000256" key="3">
    <source>
        <dbReference type="ARBA" id="ARBA00004856"/>
    </source>
</evidence>
<keyword evidence="5 8" id="KW-0812">Transmembrane</keyword>
<feature type="transmembrane region" description="Helical" evidence="8">
    <location>
        <begin position="233"/>
        <end position="253"/>
    </location>
</feature>
<keyword evidence="12" id="KW-1185">Reference proteome</keyword>
<dbReference type="Proteomes" id="UP000679284">
    <property type="component" value="Chromosome"/>
</dbReference>
<dbReference type="KEGG" id="fap:GR316_04790"/>
<feature type="transmembrane region" description="Helical" evidence="8">
    <location>
        <begin position="195"/>
        <end position="213"/>
    </location>
</feature>
<evidence type="ECO:0000256" key="7">
    <source>
        <dbReference type="ARBA" id="ARBA00023136"/>
    </source>
</evidence>
<feature type="domain" description="Glutaredoxin" evidence="9">
    <location>
        <begin position="25"/>
        <end position="77"/>
    </location>
</feature>
<comment type="subcellular location">
    <subcellularLocation>
        <location evidence="2">Membrane</location>
        <topology evidence="2">Multi-pass membrane protein</topology>
    </subcellularLocation>
</comment>
<evidence type="ECO:0000313" key="12">
    <source>
        <dbReference type="Proteomes" id="UP000679284"/>
    </source>
</evidence>
<dbReference type="Pfam" id="PF00462">
    <property type="entry name" value="Glutaredoxin"/>
    <property type="match status" value="1"/>
</dbReference>
<feature type="domain" description="Methylamine utilisation protein MauE" evidence="10">
    <location>
        <begin position="125"/>
        <end position="250"/>
    </location>
</feature>
<evidence type="ECO:0000256" key="4">
    <source>
        <dbReference type="ARBA" id="ARBA00019078"/>
    </source>
</evidence>